<comment type="caution">
    <text evidence="1">The sequence shown here is derived from an EMBL/GenBank/DDBJ whole genome shotgun (WGS) entry which is preliminary data.</text>
</comment>
<gene>
    <name evidence="1" type="ORF">QUF89_03260</name>
</gene>
<evidence type="ECO:0000313" key="1">
    <source>
        <dbReference type="EMBL" id="MDM5451248.1"/>
    </source>
</evidence>
<reference evidence="1" key="1">
    <citation type="submission" date="2023-06" db="EMBL/GenBank/DDBJ databases">
        <title>Comparative genomics of Bacillaceae isolates and their secondary metabolite potential.</title>
        <authorList>
            <person name="Song L."/>
            <person name="Nielsen L.J."/>
            <person name="Mohite O."/>
            <person name="Xu X."/>
            <person name="Weber T."/>
            <person name="Kovacs A.T."/>
        </authorList>
    </citation>
    <scope>NUCLEOTIDE SEQUENCE</scope>
    <source>
        <strain evidence="1">D8_B_37</strain>
    </source>
</reference>
<protein>
    <submittedName>
        <fullName evidence="1">Uncharacterized protein</fullName>
    </submittedName>
</protein>
<sequence>MKKHVIKQRGTALKERKLDSKATESFTIEYTLQEGLDFFLSAKVAEGVRQLTLGEYVRHIRYLTEYLSVYHQSFMK</sequence>
<proteinExistence type="predicted"/>
<dbReference type="RefSeq" id="WP_289319307.1">
    <property type="nucleotide sequence ID" value="NZ_JAUCEY010000008.1"/>
</dbReference>
<name>A0AAW7I5G2_9BACI</name>
<organism evidence="1 2">
    <name type="scientific">Peribacillus simplex</name>
    <dbReference type="NCBI Taxonomy" id="1478"/>
    <lineage>
        <taxon>Bacteria</taxon>
        <taxon>Bacillati</taxon>
        <taxon>Bacillota</taxon>
        <taxon>Bacilli</taxon>
        <taxon>Bacillales</taxon>
        <taxon>Bacillaceae</taxon>
        <taxon>Peribacillus</taxon>
    </lineage>
</organism>
<dbReference type="Proteomes" id="UP001234602">
    <property type="component" value="Unassembled WGS sequence"/>
</dbReference>
<dbReference type="AlphaFoldDB" id="A0AAW7I5G2"/>
<dbReference type="EMBL" id="JAUCEY010000008">
    <property type="protein sequence ID" value="MDM5451248.1"/>
    <property type="molecule type" value="Genomic_DNA"/>
</dbReference>
<evidence type="ECO:0000313" key="2">
    <source>
        <dbReference type="Proteomes" id="UP001234602"/>
    </source>
</evidence>
<accession>A0AAW7I5G2</accession>